<evidence type="ECO:0000256" key="1">
    <source>
        <dbReference type="ARBA" id="ARBA00022723"/>
    </source>
</evidence>
<reference evidence="7 8" key="1">
    <citation type="journal article" date="2018" name="Sci. Rep.">
        <title>Comparative genomics provides insights into the lifestyle and reveals functional heterogeneity of dark septate endophytic fungi.</title>
        <authorList>
            <person name="Knapp D.G."/>
            <person name="Nemeth J.B."/>
            <person name="Barry K."/>
            <person name="Hainaut M."/>
            <person name="Henrissat B."/>
            <person name="Johnson J."/>
            <person name="Kuo A."/>
            <person name="Lim J.H.P."/>
            <person name="Lipzen A."/>
            <person name="Nolan M."/>
            <person name="Ohm R.A."/>
            <person name="Tamas L."/>
            <person name="Grigoriev I.V."/>
            <person name="Spatafora J.W."/>
            <person name="Nagy L.G."/>
            <person name="Kovacs G.M."/>
        </authorList>
    </citation>
    <scope>NUCLEOTIDE SEQUENCE [LARGE SCALE GENOMIC DNA]</scope>
    <source>
        <strain evidence="7 8">DSE2036</strain>
    </source>
</reference>
<gene>
    <name evidence="7" type="ORF">DM02DRAFT_728905</name>
</gene>
<dbReference type="GO" id="GO:0046872">
    <property type="term" value="F:metal ion binding"/>
    <property type="evidence" value="ECO:0007669"/>
    <property type="project" value="UniProtKB-KW"/>
</dbReference>
<evidence type="ECO:0000256" key="6">
    <source>
        <dbReference type="ARBA" id="ARBA00023242"/>
    </source>
</evidence>
<dbReference type="AlphaFoldDB" id="A0A2V1DR98"/>
<dbReference type="InterPro" id="IPR052360">
    <property type="entry name" value="Transcr_Regulatory_Proteins"/>
</dbReference>
<dbReference type="Pfam" id="PF11951">
    <property type="entry name" value="Fungal_trans_2"/>
    <property type="match status" value="1"/>
</dbReference>
<keyword evidence="5" id="KW-0804">Transcription</keyword>
<keyword evidence="3" id="KW-0805">Transcription regulation</keyword>
<evidence type="ECO:0008006" key="9">
    <source>
        <dbReference type="Google" id="ProtNLM"/>
    </source>
</evidence>
<evidence type="ECO:0000256" key="2">
    <source>
        <dbReference type="ARBA" id="ARBA00022833"/>
    </source>
</evidence>
<sequence length="196" mass="22151">MTGSVKKQRPGARHIKRVKSGCQTCNINLFDYFRVVCAQEFALFYESPDWKNLVLNAVFNEKFAYHAALAISAMTRAHYLGKEPSVDTLSPHEYANQQYSLAIQHLNARLESGWETAELAVFASVLFVNIEFLRATLVQTRRQNLINVHIQGGLAVLRQLQNSAAQPCLVGSWEVMGDALWQNQRQLEGLELMAKL</sequence>
<dbReference type="GO" id="GO:0003677">
    <property type="term" value="F:DNA binding"/>
    <property type="evidence" value="ECO:0007669"/>
    <property type="project" value="UniProtKB-KW"/>
</dbReference>
<dbReference type="PANTHER" id="PTHR36206:SF12">
    <property type="entry name" value="ASPERCRYPTIN BIOSYNTHESIS CLUSTER-SPECIFIC TRANSCRIPTION REGULATOR ATNN-RELATED"/>
    <property type="match status" value="1"/>
</dbReference>
<keyword evidence="8" id="KW-1185">Reference proteome</keyword>
<name>A0A2V1DR98_9PLEO</name>
<keyword evidence="4" id="KW-0238">DNA-binding</keyword>
<evidence type="ECO:0000256" key="4">
    <source>
        <dbReference type="ARBA" id="ARBA00023125"/>
    </source>
</evidence>
<dbReference type="OrthoDB" id="3787241at2759"/>
<evidence type="ECO:0000256" key="3">
    <source>
        <dbReference type="ARBA" id="ARBA00023015"/>
    </source>
</evidence>
<evidence type="ECO:0000313" key="7">
    <source>
        <dbReference type="EMBL" id="PVH99873.1"/>
    </source>
</evidence>
<accession>A0A2V1DR98</accession>
<keyword evidence="1" id="KW-0479">Metal-binding</keyword>
<evidence type="ECO:0000256" key="5">
    <source>
        <dbReference type="ARBA" id="ARBA00023163"/>
    </source>
</evidence>
<evidence type="ECO:0000313" key="8">
    <source>
        <dbReference type="Proteomes" id="UP000244855"/>
    </source>
</evidence>
<proteinExistence type="predicted"/>
<dbReference type="Proteomes" id="UP000244855">
    <property type="component" value="Unassembled WGS sequence"/>
</dbReference>
<dbReference type="PANTHER" id="PTHR36206">
    <property type="entry name" value="ASPERCRYPTIN BIOSYNTHESIS CLUSTER-SPECIFIC TRANSCRIPTION REGULATOR ATNN-RELATED"/>
    <property type="match status" value="1"/>
</dbReference>
<dbReference type="EMBL" id="KZ805383">
    <property type="protein sequence ID" value="PVH99873.1"/>
    <property type="molecule type" value="Genomic_DNA"/>
</dbReference>
<dbReference type="InterPro" id="IPR021858">
    <property type="entry name" value="Fun_TF"/>
</dbReference>
<keyword evidence="6" id="KW-0539">Nucleus</keyword>
<protein>
    <recommendedName>
        <fullName evidence="9">Transcription factor domain-containing protein</fullName>
    </recommendedName>
</protein>
<organism evidence="7 8">
    <name type="scientific">Periconia macrospinosa</name>
    <dbReference type="NCBI Taxonomy" id="97972"/>
    <lineage>
        <taxon>Eukaryota</taxon>
        <taxon>Fungi</taxon>
        <taxon>Dikarya</taxon>
        <taxon>Ascomycota</taxon>
        <taxon>Pezizomycotina</taxon>
        <taxon>Dothideomycetes</taxon>
        <taxon>Pleosporomycetidae</taxon>
        <taxon>Pleosporales</taxon>
        <taxon>Massarineae</taxon>
        <taxon>Periconiaceae</taxon>
        <taxon>Periconia</taxon>
    </lineage>
</organism>
<keyword evidence="2" id="KW-0862">Zinc</keyword>